<keyword evidence="2" id="KW-1185">Reference proteome</keyword>
<gene>
    <name evidence="1" type="ORF">RRG08_049499</name>
</gene>
<accession>A0AAE1DEU8</accession>
<comment type="caution">
    <text evidence="1">The sequence shown here is derived from an EMBL/GenBank/DDBJ whole genome shotgun (WGS) entry which is preliminary data.</text>
</comment>
<sequence length="200" mass="22046">MNFGYLNIPTLCLSVLTFKGYYRSINKSGCEVGVSVPLGVASEFPRMRLALEIEVNRWSDAHTLWVALALSILQHTIHNTHDCRATARDTVSLPGVGPPHYERCFLSLRLSSLGVEKFPLISFPLMSIHVTSTVPVFVTSSAVKVLPTLLAADGARKDLVPGPSLVAMTKIPRPIFQEVDKWSSGDLEVSRVESEVWDKI</sequence>
<evidence type="ECO:0000313" key="2">
    <source>
        <dbReference type="Proteomes" id="UP001283361"/>
    </source>
</evidence>
<proteinExistence type="predicted"/>
<name>A0AAE1DEU8_9GAST</name>
<organism evidence="1 2">
    <name type="scientific">Elysia crispata</name>
    <name type="common">lettuce slug</name>
    <dbReference type="NCBI Taxonomy" id="231223"/>
    <lineage>
        <taxon>Eukaryota</taxon>
        <taxon>Metazoa</taxon>
        <taxon>Spiralia</taxon>
        <taxon>Lophotrochozoa</taxon>
        <taxon>Mollusca</taxon>
        <taxon>Gastropoda</taxon>
        <taxon>Heterobranchia</taxon>
        <taxon>Euthyneura</taxon>
        <taxon>Panpulmonata</taxon>
        <taxon>Sacoglossa</taxon>
        <taxon>Placobranchoidea</taxon>
        <taxon>Plakobranchidae</taxon>
        <taxon>Elysia</taxon>
    </lineage>
</organism>
<dbReference type="Proteomes" id="UP001283361">
    <property type="component" value="Unassembled WGS sequence"/>
</dbReference>
<evidence type="ECO:0000313" key="1">
    <source>
        <dbReference type="EMBL" id="KAK3767941.1"/>
    </source>
</evidence>
<dbReference type="EMBL" id="JAWDGP010004092">
    <property type="protein sequence ID" value="KAK3767941.1"/>
    <property type="molecule type" value="Genomic_DNA"/>
</dbReference>
<protein>
    <submittedName>
        <fullName evidence="1">Uncharacterized protein</fullName>
    </submittedName>
</protein>
<dbReference type="AlphaFoldDB" id="A0AAE1DEU8"/>
<reference evidence="1" key="1">
    <citation type="journal article" date="2023" name="G3 (Bethesda)">
        <title>A reference genome for the long-term kleptoplast-retaining sea slug Elysia crispata morphotype clarki.</title>
        <authorList>
            <person name="Eastman K.E."/>
            <person name="Pendleton A.L."/>
            <person name="Shaikh M.A."/>
            <person name="Suttiyut T."/>
            <person name="Ogas R."/>
            <person name="Tomko P."/>
            <person name="Gavelis G."/>
            <person name="Widhalm J.R."/>
            <person name="Wisecaver J.H."/>
        </authorList>
    </citation>
    <scope>NUCLEOTIDE SEQUENCE</scope>
    <source>
        <strain evidence="1">ECLA1</strain>
    </source>
</reference>